<evidence type="ECO:0000259" key="16">
    <source>
        <dbReference type="SMART" id="SM00904"/>
    </source>
</evidence>
<keyword evidence="5 15" id="KW-0288">FMN</keyword>
<evidence type="ECO:0000256" key="14">
    <source>
        <dbReference type="ARBA" id="ARBA00049494"/>
    </source>
</evidence>
<evidence type="ECO:0000313" key="18">
    <source>
        <dbReference type="Proteomes" id="UP001610063"/>
    </source>
</evidence>
<evidence type="ECO:0000256" key="6">
    <source>
        <dbReference type="ARBA" id="ARBA00022679"/>
    </source>
</evidence>
<dbReference type="EC" id="2.7.7.2" evidence="15"/>
<dbReference type="InterPro" id="IPR002606">
    <property type="entry name" value="Riboflavin_kinase_bac"/>
</dbReference>
<dbReference type="Gene3D" id="3.40.50.620">
    <property type="entry name" value="HUPs"/>
    <property type="match status" value="1"/>
</dbReference>
<dbReference type="InterPro" id="IPR014729">
    <property type="entry name" value="Rossmann-like_a/b/a_fold"/>
</dbReference>
<dbReference type="EC" id="2.7.1.26" evidence="15"/>
<keyword evidence="4 15" id="KW-0285">Flavoprotein</keyword>
<dbReference type="RefSeq" id="WP_395416567.1">
    <property type="nucleotide sequence ID" value="NZ_JBIPKE010000013.1"/>
</dbReference>
<dbReference type="PANTHER" id="PTHR22749">
    <property type="entry name" value="RIBOFLAVIN KINASE/FMN ADENYLYLTRANSFERASE"/>
    <property type="match status" value="1"/>
</dbReference>
<evidence type="ECO:0000256" key="10">
    <source>
        <dbReference type="ARBA" id="ARBA00022827"/>
    </source>
</evidence>
<keyword evidence="6 15" id="KW-0808">Transferase</keyword>
<evidence type="ECO:0000256" key="12">
    <source>
        <dbReference type="ARBA" id="ARBA00023268"/>
    </source>
</evidence>
<evidence type="ECO:0000256" key="4">
    <source>
        <dbReference type="ARBA" id="ARBA00022630"/>
    </source>
</evidence>
<dbReference type="GO" id="GO:0008531">
    <property type="term" value="F:riboflavin kinase activity"/>
    <property type="evidence" value="ECO:0007669"/>
    <property type="project" value="UniProtKB-EC"/>
</dbReference>
<dbReference type="NCBIfam" id="NF004162">
    <property type="entry name" value="PRK05627.1-5"/>
    <property type="match status" value="1"/>
</dbReference>
<dbReference type="InterPro" id="IPR015864">
    <property type="entry name" value="FAD_synthase"/>
</dbReference>
<dbReference type="InterPro" id="IPR015865">
    <property type="entry name" value="Riboflavin_kinase_bac/euk"/>
</dbReference>
<keyword evidence="7 15" id="KW-0548">Nucleotidyltransferase</keyword>
<evidence type="ECO:0000256" key="7">
    <source>
        <dbReference type="ARBA" id="ARBA00022695"/>
    </source>
</evidence>
<comment type="pathway">
    <text evidence="2 15">Cofactor biosynthesis; FAD biosynthesis; FAD from FMN: step 1/1.</text>
</comment>
<keyword evidence="12" id="KW-0511">Multifunctional enzyme</keyword>
<feature type="domain" description="Riboflavin kinase" evidence="16">
    <location>
        <begin position="183"/>
        <end position="308"/>
    </location>
</feature>
<organism evidence="17 18">
    <name type="scientific">Marinoscillum luteum</name>
    <dbReference type="NCBI Taxonomy" id="861051"/>
    <lineage>
        <taxon>Bacteria</taxon>
        <taxon>Pseudomonadati</taxon>
        <taxon>Bacteroidota</taxon>
        <taxon>Cytophagia</taxon>
        <taxon>Cytophagales</taxon>
        <taxon>Reichenbachiellaceae</taxon>
        <taxon>Marinoscillum</taxon>
    </lineage>
</organism>
<dbReference type="PIRSF" id="PIRSF004491">
    <property type="entry name" value="FAD_Synth"/>
    <property type="match status" value="1"/>
</dbReference>
<dbReference type="Gene3D" id="2.40.30.30">
    <property type="entry name" value="Riboflavin kinase-like"/>
    <property type="match status" value="1"/>
</dbReference>
<comment type="caution">
    <text evidence="17">The sequence shown here is derived from an EMBL/GenBank/DDBJ whole genome shotgun (WGS) entry which is preliminary data.</text>
</comment>
<keyword evidence="11 15" id="KW-0067">ATP-binding</keyword>
<dbReference type="PANTHER" id="PTHR22749:SF6">
    <property type="entry name" value="RIBOFLAVIN KINASE"/>
    <property type="match status" value="1"/>
</dbReference>
<keyword evidence="18" id="KW-1185">Reference proteome</keyword>
<keyword evidence="10 15" id="KW-0274">FAD</keyword>
<dbReference type="Pfam" id="PF06574">
    <property type="entry name" value="FAD_syn"/>
    <property type="match status" value="1"/>
</dbReference>
<keyword evidence="8 15" id="KW-0547">Nucleotide-binding</keyword>
<accession>A0ABW7N698</accession>
<name>A0ABW7N698_9BACT</name>
<protein>
    <recommendedName>
        <fullName evidence="15">Riboflavin biosynthesis protein</fullName>
    </recommendedName>
    <domain>
        <recommendedName>
            <fullName evidence="15">Riboflavin kinase</fullName>
            <ecNumber evidence="15">2.7.1.26</ecNumber>
        </recommendedName>
        <alternativeName>
            <fullName evidence="15">Flavokinase</fullName>
        </alternativeName>
    </domain>
    <domain>
        <recommendedName>
            <fullName evidence="15">FMN adenylyltransferase</fullName>
            <ecNumber evidence="15">2.7.7.2</ecNumber>
        </recommendedName>
        <alternativeName>
            <fullName evidence="15">FAD pyrophosphorylase</fullName>
        </alternativeName>
        <alternativeName>
            <fullName evidence="15">FAD synthase</fullName>
        </alternativeName>
    </domain>
</protein>
<sequence>MKLIDDLSQFAAPAYSVVTSGTFDGVHVGHQKILQKIVQEARKRDGKSIVLTFWPHPRFVLKKDAGDLKLLTTFEEKVELLAQNGIDYLVKIPFTKEFSELTSDQFIRQVLVEKLNTKLLVIGYDHRFGKNREGGFDYLMEHSGEYGFAIKEISRKDIEDVGVSSTLIRNSLAEGNIHIANDFLGRPYSLSGFVKDGDRIGRSIGFPTANIDVPEAYKLIPADGAYAVLVSLEGQKFQGMLNIGQRPTVSGEERRIEVNLFNFDADIYNQRLTIEFIKLLRTERKFESIERLKEQLSLDKLEAIRILNQQS</sequence>
<evidence type="ECO:0000256" key="11">
    <source>
        <dbReference type="ARBA" id="ARBA00022840"/>
    </source>
</evidence>
<evidence type="ECO:0000256" key="8">
    <source>
        <dbReference type="ARBA" id="ARBA00022741"/>
    </source>
</evidence>
<dbReference type="NCBIfam" id="NF004160">
    <property type="entry name" value="PRK05627.1-3"/>
    <property type="match status" value="1"/>
</dbReference>
<comment type="catalytic activity">
    <reaction evidence="13 15">
        <text>riboflavin + ATP = FMN + ADP + H(+)</text>
        <dbReference type="Rhea" id="RHEA:14357"/>
        <dbReference type="ChEBI" id="CHEBI:15378"/>
        <dbReference type="ChEBI" id="CHEBI:30616"/>
        <dbReference type="ChEBI" id="CHEBI:57986"/>
        <dbReference type="ChEBI" id="CHEBI:58210"/>
        <dbReference type="ChEBI" id="CHEBI:456216"/>
        <dbReference type="EC" id="2.7.1.26"/>
    </reaction>
</comment>
<evidence type="ECO:0000256" key="15">
    <source>
        <dbReference type="PIRNR" id="PIRNR004491"/>
    </source>
</evidence>
<evidence type="ECO:0000256" key="13">
    <source>
        <dbReference type="ARBA" id="ARBA00047880"/>
    </source>
</evidence>
<reference evidence="17 18" key="1">
    <citation type="journal article" date="2013" name="Int. J. Syst. Evol. Microbiol.">
        <title>Marinoscillum luteum sp. nov., isolated from marine sediment.</title>
        <authorList>
            <person name="Cha I.T."/>
            <person name="Park S.J."/>
            <person name="Kim S.J."/>
            <person name="Kim J.G."/>
            <person name="Jung M.Y."/>
            <person name="Shin K.S."/>
            <person name="Kwon K.K."/>
            <person name="Yang S.H."/>
            <person name="Seo Y.S."/>
            <person name="Rhee S.K."/>
        </authorList>
    </citation>
    <scope>NUCLEOTIDE SEQUENCE [LARGE SCALE GENOMIC DNA]</scope>
    <source>
        <strain evidence="17 18">KCTC 23939</strain>
    </source>
</reference>
<comment type="catalytic activity">
    <reaction evidence="14 15">
        <text>FMN + ATP + H(+) = FAD + diphosphate</text>
        <dbReference type="Rhea" id="RHEA:17237"/>
        <dbReference type="ChEBI" id="CHEBI:15378"/>
        <dbReference type="ChEBI" id="CHEBI:30616"/>
        <dbReference type="ChEBI" id="CHEBI:33019"/>
        <dbReference type="ChEBI" id="CHEBI:57692"/>
        <dbReference type="ChEBI" id="CHEBI:58210"/>
        <dbReference type="EC" id="2.7.7.2"/>
    </reaction>
</comment>
<dbReference type="InterPro" id="IPR023465">
    <property type="entry name" value="Riboflavin_kinase_dom_sf"/>
</dbReference>
<dbReference type="NCBIfam" id="TIGR00083">
    <property type="entry name" value="ribF"/>
    <property type="match status" value="1"/>
</dbReference>
<comment type="pathway">
    <text evidence="3 15">Cofactor biosynthesis; FMN biosynthesis; FMN from riboflavin (ATP route): step 1/1.</text>
</comment>
<dbReference type="Proteomes" id="UP001610063">
    <property type="component" value="Unassembled WGS sequence"/>
</dbReference>
<dbReference type="CDD" id="cd02064">
    <property type="entry name" value="FAD_synthetase_N"/>
    <property type="match status" value="1"/>
</dbReference>
<dbReference type="InterPro" id="IPR023468">
    <property type="entry name" value="Riboflavin_kinase"/>
</dbReference>
<dbReference type="SUPFAM" id="SSF52374">
    <property type="entry name" value="Nucleotidylyl transferase"/>
    <property type="match status" value="1"/>
</dbReference>
<dbReference type="SUPFAM" id="SSF82114">
    <property type="entry name" value="Riboflavin kinase-like"/>
    <property type="match status" value="1"/>
</dbReference>
<evidence type="ECO:0000256" key="5">
    <source>
        <dbReference type="ARBA" id="ARBA00022643"/>
    </source>
</evidence>
<dbReference type="GO" id="GO:0003919">
    <property type="term" value="F:FMN adenylyltransferase activity"/>
    <property type="evidence" value="ECO:0007669"/>
    <property type="project" value="UniProtKB-EC"/>
</dbReference>
<dbReference type="SMART" id="SM00904">
    <property type="entry name" value="Flavokinase"/>
    <property type="match status" value="1"/>
</dbReference>
<evidence type="ECO:0000256" key="9">
    <source>
        <dbReference type="ARBA" id="ARBA00022777"/>
    </source>
</evidence>
<keyword evidence="9 15" id="KW-0418">Kinase</keyword>
<evidence type="ECO:0000313" key="17">
    <source>
        <dbReference type="EMBL" id="MFH6982957.1"/>
    </source>
</evidence>
<comment type="similarity">
    <text evidence="15">Belongs to the ribF family.</text>
</comment>
<comment type="function">
    <text evidence="1">Catalyzes the phosphorylation of riboflavin to FMN followed by the adenylation of FMN to FAD.</text>
</comment>
<evidence type="ECO:0000256" key="3">
    <source>
        <dbReference type="ARBA" id="ARBA00005201"/>
    </source>
</evidence>
<evidence type="ECO:0000256" key="1">
    <source>
        <dbReference type="ARBA" id="ARBA00002121"/>
    </source>
</evidence>
<evidence type="ECO:0000256" key="2">
    <source>
        <dbReference type="ARBA" id="ARBA00004726"/>
    </source>
</evidence>
<dbReference type="Pfam" id="PF01687">
    <property type="entry name" value="Flavokinase"/>
    <property type="match status" value="1"/>
</dbReference>
<dbReference type="EMBL" id="JBIPKE010000013">
    <property type="protein sequence ID" value="MFH6982957.1"/>
    <property type="molecule type" value="Genomic_DNA"/>
</dbReference>
<gene>
    <name evidence="17" type="ORF">ACHKAR_05885</name>
</gene>
<proteinExistence type="inferred from homology"/>